<keyword evidence="1" id="KW-0548">Nucleotidyltransferase</keyword>
<dbReference type="PANTHER" id="PTHR11669:SF8">
    <property type="entry name" value="DNA POLYMERASE III SUBUNIT DELTA"/>
    <property type="match status" value="1"/>
</dbReference>
<dbReference type="GO" id="GO:0006261">
    <property type="term" value="P:DNA-templated DNA replication"/>
    <property type="evidence" value="ECO:0007669"/>
    <property type="project" value="TreeGrafter"/>
</dbReference>
<keyword evidence="1" id="KW-0808">Transferase</keyword>
<sequence>MAQDQDVPEADRLDGAPHPRMASALVGQSAAETAFLDAYRGGRFPHAWILGGPEGVGKATFAYRAARFVLAHPDQRSPDVREARDLATPPGSAVARRVAALAHTSLFVVRRQWNLEKKSMPSQIPVDLVRKAVSFFGSTAGEGGWRVCIVDCAEDLNVQGANALLKVIEEPPPKSLFLIVSHMPGRLLPTIRSRCRLLGFRTLRPADIGRAVRSAPMDEGEAPDAALIDRAAALADGSVRGAYKLMDEGLLAIVEHVRAALDRLPALDWKDAHAIAEGLAGKANDAAYETAVETIFAWLGEQTAARAGEGARRLAPLAEVWDKVARSVRETDTYNLDRRALVLTLFSDLSDALRASRAA</sequence>
<dbReference type="NCBIfam" id="NF005677">
    <property type="entry name" value="PRK07471.1"/>
    <property type="match status" value="1"/>
</dbReference>
<dbReference type="InterPro" id="IPR027417">
    <property type="entry name" value="P-loop_NTPase"/>
</dbReference>
<dbReference type="Pfam" id="PF13177">
    <property type="entry name" value="DNA_pol3_delta2"/>
    <property type="match status" value="1"/>
</dbReference>
<dbReference type="EMBL" id="CP157484">
    <property type="protein sequence ID" value="XBO41207.1"/>
    <property type="molecule type" value="Genomic_DNA"/>
</dbReference>
<dbReference type="EC" id="2.7.7.7" evidence="1"/>
<dbReference type="RefSeq" id="WP_406858056.1">
    <property type="nucleotide sequence ID" value="NZ_CP157484.1"/>
</dbReference>
<name>A0AAU7JLA6_9HYPH</name>
<dbReference type="GO" id="GO:0009360">
    <property type="term" value="C:DNA polymerase III complex"/>
    <property type="evidence" value="ECO:0007669"/>
    <property type="project" value="TreeGrafter"/>
</dbReference>
<dbReference type="Gene3D" id="3.40.50.300">
    <property type="entry name" value="P-loop containing nucleotide triphosphate hydrolases"/>
    <property type="match status" value="1"/>
</dbReference>
<accession>A0AAU7JLA6</accession>
<organism evidence="1">
    <name type="scientific">Alsobacter sp. KACC 23698</name>
    <dbReference type="NCBI Taxonomy" id="3149229"/>
    <lineage>
        <taxon>Bacteria</taxon>
        <taxon>Pseudomonadati</taxon>
        <taxon>Pseudomonadota</taxon>
        <taxon>Alphaproteobacteria</taxon>
        <taxon>Hyphomicrobiales</taxon>
        <taxon>Alsobacteraceae</taxon>
        <taxon>Alsobacter</taxon>
    </lineage>
</organism>
<dbReference type="AlphaFoldDB" id="A0AAU7JLA6"/>
<dbReference type="InterPro" id="IPR050238">
    <property type="entry name" value="DNA_Rep/Repair_Clamp_Loader"/>
</dbReference>
<dbReference type="SUPFAM" id="SSF52540">
    <property type="entry name" value="P-loop containing nucleoside triphosphate hydrolases"/>
    <property type="match status" value="1"/>
</dbReference>
<gene>
    <name evidence="1" type="ORF">ABEG18_10755</name>
</gene>
<dbReference type="PANTHER" id="PTHR11669">
    <property type="entry name" value="REPLICATION FACTOR C / DNA POLYMERASE III GAMMA-TAU SUBUNIT"/>
    <property type="match status" value="1"/>
</dbReference>
<reference evidence="1" key="1">
    <citation type="submission" date="2024-05" db="EMBL/GenBank/DDBJ databases">
        <authorList>
            <person name="Kim S."/>
            <person name="Heo J."/>
            <person name="Choi H."/>
            <person name="Choi Y."/>
            <person name="Kwon S.-W."/>
            <person name="Kim Y."/>
        </authorList>
    </citation>
    <scope>NUCLEOTIDE SEQUENCE</scope>
    <source>
        <strain evidence="1">KACC 23698</strain>
    </source>
</reference>
<protein>
    <submittedName>
        <fullName evidence="1">DNA polymerase III subunit delta</fullName>
        <ecNumber evidence="1">2.7.7.7</ecNumber>
    </submittedName>
</protein>
<evidence type="ECO:0000313" key="1">
    <source>
        <dbReference type="EMBL" id="XBO41207.1"/>
    </source>
</evidence>
<proteinExistence type="predicted"/>
<dbReference type="GO" id="GO:0003887">
    <property type="term" value="F:DNA-directed DNA polymerase activity"/>
    <property type="evidence" value="ECO:0007669"/>
    <property type="project" value="UniProtKB-EC"/>
</dbReference>